<keyword evidence="4" id="KW-1185">Reference proteome</keyword>
<evidence type="ECO:0000313" key="3">
    <source>
        <dbReference type="EMBL" id="BCL32164.1"/>
    </source>
</evidence>
<keyword evidence="1" id="KW-0472">Membrane</keyword>
<reference evidence="3 4" key="1">
    <citation type="journal article" date="2014" name="Int. J. Syst. Evol. Microbiol.">
        <title>Complete genome sequence of Corynebacterium casei LMG S-19264T (=DSM 44701T), isolated from a smear-ripened cheese.</title>
        <authorList>
            <consortium name="US DOE Joint Genome Institute (JGI-PGF)"/>
            <person name="Walter F."/>
            <person name="Albersmeier A."/>
            <person name="Kalinowski J."/>
            <person name="Ruckert C."/>
        </authorList>
    </citation>
    <scope>NUCLEOTIDE SEQUENCE [LARGE SCALE GENOMIC DNA]</scope>
    <source>
        <strain evidence="3 4">JCM 4677</strain>
    </source>
</reference>
<sequence>MVAACGRVEQRKRLLPARLVVYFVLGLALFSPAPYLEVMRHLVAGLRGLGQLGEWHVPAKSSLFRARQRLGSEPLQVLFAATAKPMATESTPGAFWRGLRLLAVDGTCWDVADTGANQMAFGRPGKAAERVAVPSSRCGWQPWWKWAATRCWMQNLPAAAPVK</sequence>
<protein>
    <recommendedName>
        <fullName evidence="2">Transposase IS4 N-terminal domain-containing protein</fullName>
    </recommendedName>
</protein>
<keyword evidence="1" id="KW-1133">Transmembrane helix</keyword>
<name>A0A7G1PDK7_9ACTN</name>
<dbReference type="AlphaFoldDB" id="A0A7G1PDK7"/>
<dbReference type="Proteomes" id="UP000516444">
    <property type="component" value="Chromosome"/>
</dbReference>
<evidence type="ECO:0000256" key="1">
    <source>
        <dbReference type="SAM" id="Phobius"/>
    </source>
</evidence>
<dbReference type="KEGG" id="sgm:GCM10017557_70230"/>
<feature type="transmembrane region" description="Helical" evidence="1">
    <location>
        <begin position="19"/>
        <end position="38"/>
    </location>
</feature>
<organism evidence="3 4">
    <name type="scientific">Streptomyces aurantiacus</name>
    <dbReference type="NCBI Taxonomy" id="47760"/>
    <lineage>
        <taxon>Bacteria</taxon>
        <taxon>Bacillati</taxon>
        <taxon>Actinomycetota</taxon>
        <taxon>Actinomycetes</taxon>
        <taxon>Kitasatosporales</taxon>
        <taxon>Streptomycetaceae</taxon>
        <taxon>Streptomyces</taxon>
        <taxon>Streptomyces aurantiacus group</taxon>
    </lineage>
</organism>
<dbReference type="EMBL" id="AP023440">
    <property type="protein sequence ID" value="BCL32164.1"/>
    <property type="molecule type" value="Genomic_DNA"/>
</dbReference>
<dbReference type="InterPro" id="IPR024473">
    <property type="entry name" value="Transposases_IS4_N"/>
</dbReference>
<keyword evidence="1" id="KW-0812">Transmembrane</keyword>
<evidence type="ECO:0000259" key="2">
    <source>
        <dbReference type="Pfam" id="PF13006"/>
    </source>
</evidence>
<feature type="domain" description="Transposase IS4 N-terminal" evidence="2">
    <location>
        <begin position="2"/>
        <end position="80"/>
    </location>
</feature>
<evidence type="ECO:0000313" key="4">
    <source>
        <dbReference type="Proteomes" id="UP000516444"/>
    </source>
</evidence>
<dbReference type="Pfam" id="PF13006">
    <property type="entry name" value="Nterm_IS4"/>
    <property type="match status" value="1"/>
</dbReference>
<gene>
    <name evidence="3" type="ORF">GCM10017557_70230</name>
</gene>
<proteinExistence type="predicted"/>
<accession>A0A7G1PDK7</accession>